<reference evidence="1 2" key="1">
    <citation type="submission" date="2017-01" db="EMBL/GenBank/DDBJ databases">
        <title>Genome Analysis of Deinococcus marmoris KOPRI26562.</title>
        <authorList>
            <person name="Kim J.H."/>
            <person name="Oh H.-M."/>
        </authorList>
    </citation>
    <scope>NUCLEOTIDE SEQUENCE [LARGE SCALE GENOMIC DNA]</scope>
    <source>
        <strain evidence="1 2">KOPRI26562</strain>
    </source>
</reference>
<evidence type="ECO:0000313" key="1">
    <source>
        <dbReference type="EMBL" id="OLV16876.1"/>
    </source>
</evidence>
<proteinExistence type="predicted"/>
<gene>
    <name evidence="1" type="ORF">BOO71_0010495</name>
</gene>
<accession>A0A1U7NVD9</accession>
<dbReference type="Proteomes" id="UP000186607">
    <property type="component" value="Unassembled WGS sequence"/>
</dbReference>
<name>A0A1U7NVD9_9DEIO</name>
<sequence length="121" mass="12639">MLAPGTPPPAVLQLFFAPYQSKGNDAAALKEFIGGVEGSLTGGGLATLKRVGDRPRTAGGVKGTERVYDLTLKANGAVVRLQYWHGVSKRNLLSVQFTTGPAATAAQRGVFDKALGSLKLK</sequence>
<comment type="caution">
    <text evidence="1">The sequence shown here is derived from an EMBL/GenBank/DDBJ whole genome shotgun (WGS) entry which is preliminary data.</text>
</comment>
<dbReference type="STRING" id="249408.BOO71_0010495"/>
<dbReference type="AlphaFoldDB" id="A0A1U7NVD9"/>
<evidence type="ECO:0000313" key="2">
    <source>
        <dbReference type="Proteomes" id="UP000186607"/>
    </source>
</evidence>
<dbReference type="EMBL" id="MSTI01000123">
    <property type="protein sequence ID" value="OLV16876.1"/>
    <property type="molecule type" value="Genomic_DNA"/>
</dbReference>
<protein>
    <submittedName>
        <fullName evidence="1">Uncharacterized protein</fullName>
    </submittedName>
</protein>
<organism evidence="1 2">
    <name type="scientific">Deinococcus marmoris</name>
    <dbReference type="NCBI Taxonomy" id="249408"/>
    <lineage>
        <taxon>Bacteria</taxon>
        <taxon>Thermotogati</taxon>
        <taxon>Deinococcota</taxon>
        <taxon>Deinococci</taxon>
        <taxon>Deinococcales</taxon>
        <taxon>Deinococcaceae</taxon>
        <taxon>Deinococcus</taxon>
    </lineage>
</organism>
<keyword evidence="2" id="KW-1185">Reference proteome</keyword>